<dbReference type="RefSeq" id="WP_136772525.1">
    <property type="nucleotide sequence ID" value="NZ_SUMF01000004.1"/>
</dbReference>
<dbReference type="InterPro" id="IPR051703">
    <property type="entry name" value="NF-kappa-B_Signaling_Reg"/>
</dbReference>
<dbReference type="EMBL" id="SUMF01000004">
    <property type="protein sequence ID" value="TJZ75612.1"/>
    <property type="molecule type" value="Genomic_DNA"/>
</dbReference>
<keyword evidence="2" id="KW-0269">Exonuclease</keyword>
<dbReference type="Pfam" id="PF09588">
    <property type="entry name" value="YqaJ"/>
    <property type="match status" value="1"/>
</dbReference>
<proteinExistence type="predicted"/>
<reference evidence="2 3" key="1">
    <citation type="submission" date="2019-04" db="EMBL/GenBank/DDBJ databases">
        <title>Chitiniphilus eburnea sp. nov., a novel chitinolytic bacterium isolated from aquaculture sludge.</title>
        <authorList>
            <person name="Sheng M."/>
        </authorList>
    </citation>
    <scope>NUCLEOTIDE SEQUENCE [LARGE SCALE GENOMIC DNA]</scope>
    <source>
        <strain evidence="2 3">HX-2-15</strain>
    </source>
</reference>
<comment type="caution">
    <text evidence="2">The sequence shown here is derived from an EMBL/GenBank/DDBJ whole genome shotgun (WGS) entry which is preliminary data.</text>
</comment>
<dbReference type="SUPFAM" id="SSF52980">
    <property type="entry name" value="Restriction endonuclease-like"/>
    <property type="match status" value="1"/>
</dbReference>
<evidence type="ECO:0000313" key="2">
    <source>
        <dbReference type="EMBL" id="TJZ75612.1"/>
    </source>
</evidence>
<accession>A0A4U0Q5Z8</accession>
<keyword evidence="3" id="KW-1185">Reference proteome</keyword>
<keyword evidence="2" id="KW-0540">Nuclease</keyword>
<gene>
    <name evidence="2" type="ORF">FAZ21_06775</name>
</gene>
<dbReference type="CDD" id="cd22343">
    <property type="entry name" value="PDDEXK_lambda_exonuclease-like"/>
    <property type="match status" value="1"/>
</dbReference>
<feature type="domain" description="YqaJ viral recombinase" evidence="1">
    <location>
        <begin position="9"/>
        <end position="165"/>
    </location>
</feature>
<dbReference type="GO" id="GO:0004527">
    <property type="term" value="F:exonuclease activity"/>
    <property type="evidence" value="ECO:0007669"/>
    <property type="project" value="UniProtKB-KW"/>
</dbReference>
<dbReference type="InterPro" id="IPR011604">
    <property type="entry name" value="PDDEXK-like_dom_sf"/>
</dbReference>
<keyword evidence="2" id="KW-0378">Hydrolase</keyword>
<dbReference type="Gene3D" id="3.90.320.10">
    <property type="match status" value="1"/>
</dbReference>
<dbReference type="PANTHER" id="PTHR46609:SF6">
    <property type="entry name" value="EXONUCLEASE, PHAGE-TYPE_RECB, C-TERMINAL DOMAIN-CONTAINING PROTEIN-RELATED"/>
    <property type="match status" value="1"/>
</dbReference>
<evidence type="ECO:0000259" key="1">
    <source>
        <dbReference type="Pfam" id="PF09588"/>
    </source>
</evidence>
<dbReference type="AlphaFoldDB" id="A0A4U0Q5Z8"/>
<dbReference type="InterPro" id="IPR011335">
    <property type="entry name" value="Restrct_endonuc-II-like"/>
</dbReference>
<organism evidence="2 3">
    <name type="scientific">Chitiniphilus eburneus</name>
    <dbReference type="NCBI Taxonomy" id="2571148"/>
    <lineage>
        <taxon>Bacteria</taxon>
        <taxon>Pseudomonadati</taxon>
        <taxon>Pseudomonadota</taxon>
        <taxon>Betaproteobacteria</taxon>
        <taxon>Neisseriales</taxon>
        <taxon>Chitinibacteraceae</taxon>
        <taxon>Chitiniphilus</taxon>
    </lineage>
</organism>
<dbReference type="PANTHER" id="PTHR46609">
    <property type="entry name" value="EXONUCLEASE, PHAGE-TYPE/RECB, C-TERMINAL DOMAIN-CONTAINING PROTEIN"/>
    <property type="match status" value="1"/>
</dbReference>
<sequence>MNEQGSQAWRDGRAGRITASCFAEAIAMKEVVTQRENKKQGLERKTKLVPTDTRNTYMRSLIAEILSGQPKPEVSSRSLEWGKEHEPLARELYELKSGNFVEQTGLVVHPDFDFIAASPDGLIDDDGGLEMKCPKDPQIHIKTWMEGMPDEHIAQIQGGMFVTGRKWWDFVSFDPRQTPEMRLFVQRISRNDQYIDGVLQPGLLAFWRDVQSALDQLRRKVG</sequence>
<dbReference type="Proteomes" id="UP000310016">
    <property type="component" value="Unassembled WGS sequence"/>
</dbReference>
<evidence type="ECO:0000313" key="3">
    <source>
        <dbReference type="Proteomes" id="UP000310016"/>
    </source>
</evidence>
<protein>
    <submittedName>
        <fullName evidence="2">Exonuclease</fullName>
    </submittedName>
</protein>
<dbReference type="OrthoDB" id="1245848at2"/>
<dbReference type="InterPro" id="IPR019080">
    <property type="entry name" value="YqaJ_viral_recombinase"/>
</dbReference>
<name>A0A4U0Q5Z8_9NEIS</name>